<evidence type="ECO:0000313" key="4">
    <source>
        <dbReference type="RefSeq" id="XP_021108227.1"/>
    </source>
</evidence>
<dbReference type="GO" id="GO:0005654">
    <property type="term" value="C:nucleoplasm"/>
    <property type="evidence" value="ECO:0007669"/>
    <property type="project" value="TreeGrafter"/>
</dbReference>
<dbReference type="Proteomes" id="UP000694906">
    <property type="component" value="Unplaced"/>
</dbReference>
<dbReference type="PANTHER" id="PTHR15836:SF4">
    <property type="entry name" value="PERIPHILIN-1"/>
    <property type="match status" value="1"/>
</dbReference>
<dbReference type="InterPro" id="IPR059105">
    <property type="entry name" value="Rec21/ENK19"/>
</dbReference>
<dbReference type="GO" id="GO:0045892">
    <property type="term" value="P:negative regulation of DNA-templated transcription"/>
    <property type="evidence" value="ECO:0007669"/>
    <property type="project" value="InterPro"/>
</dbReference>
<reference evidence="4" key="1">
    <citation type="submission" date="2025-08" db="UniProtKB">
        <authorList>
            <consortium name="RefSeq"/>
        </authorList>
    </citation>
    <scope>IDENTIFICATION</scope>
</reference>
<feature type="domain" description="Rec21/ENK19" evidence="2">
    <location>
        <begin position="381"/>
        <end position="426"/>
    </location>
</feature>
<feature type="compositionally biased region" description="Basic and acidic residues" evidence="1">
    <location>
        <begin position="97"/>
        <end position="124"/>
    </location>
</feature>
<accession>A0AAX6SH53</accession>
<feature type="region of interest" description="Disordered" evidence="1">
    <location>
        <begin position="72"/>
        <end position="127"/>
    </location>
</feature>
<dbReference type="GO" id="GO:0097355">
    <property type="term" value="P:protein localization to heterochromatin"/>
    <property type="evidence" value="ECO:0007669"/>
    <property type="project" value="TreeGrafter"/>
</dbReference>
<feature type="compositionally biased region" description="Basic and acidic residues" evidence="1">
    <location>
        <begin position="72"/>
        <end position="86"/>
    </location>
</feature>
<dbReference type="GeneID" id="101709311"/>
<feature type="region of interest" description="Disordered" evidence="1">
    <location>
        <begin position="372"/>
        <end position="395"/>
    </location>
</feature>
<feature type="region of interest" description="Disordered" evidence="1">
    <location>
        <begin position="195"/>
        <end position="302"/>
    </location>
</feature>
<keyword evidence="3" id="KW-1185">Reference proteome</keyword>
<feature type="compositionally biased region" description="Low complexity" evidence="1">
    <location>
        <begin position="276"/>
        <end position="295"/>
    </location>
</feature>
<protein>
    <submittedName>
        <fullName evidence="4">Periphilin-1 isoform X1</fullName>
    </submittedName>
</protein>
<gene>
    <name evidence="4" type="primary">LOC101709311</name>
</gene>
<evidence type="ECO:0000259" key="2">
    <source>
        <dbReference type="Pfam" id="PF15695"/>
    </source>
</evidence>
<dbReference type="RefSeq" id="XP_021108227.1">
    <property type="nucleotide sequence ID" value="XM_021252568.1"/>
</dbReference>
<evidence type="ECO:0000313" key="3">
    <source>
        <dbReference type="Proteomes" id="UP000694906"/>
    </source>
</evidence>
<evidence type="ECO:0000256" key="1">
    <source>
        <dbReference type="SAM" id="MobiDB-lite"/>
    </source>
</evidence>
<feature type="compositionally biased region" description="Low complexity" evidence="1">
    <location>
        <begin position="222"/>
        <end position="233"/>
    </location>
</feature>
<proteinExistence type="predicted"/>
<feature type="region of interest" description="Disordered" evidence="1">
    <location>
        <begin position="143"/>
        <end position="180"/>
    </location>
</feature>
<organism evidence="3 4">
    <name type="scientific">Heterocephalus glaber</name>
    <name type="common">Naked mole rat</name>
    <dbReference type="NCBI Taxonomy" id="10181"/>
    <lineage>
        <taxon>Eukaryota</taxon>
        <taxon>Metazoa</taxon>
        <taxon>Chordata</taxon>
        <taxon>Craniata</taxon>
        <taxon>Vertebrata</taxon>
        <taxon>Euteleostomi</taxon>
        <taxon>Mammalia</taxon>
        <taxon>Eutheria</taxon>
        <taxon>Euarchontoglires</taxon>
        <taxon>Glires</taxon>
        <taxon>Rodentia</taxon>
        <taxon>Hystricomorpha</taxon>
        <taxon>Bathyergidae</taxon>
        <taxon>Heterocephalus</taxon>
    </lineage>
</organism>
<feature type="compositionally biased region" description="Basic and acidic residues" evidence="1">
    <location>
        <begin position="260"/>
        <end position="273"/>
    </location>
</feature>
<name>A0AAX6SH53_HETGA</name>
<dbReference type="GO" id="GO:0045814">
    <property type="term" value="P:negative regulation of gene expression, epigenetic"/>
    <property type="evidence" value="ECO:0007669"/>
    <property type="project" value="TreeGrafter"/>
</dbReference>
<dbReference type="PANTHER" id="PTHR15836">
    <property type="entry name" value="PERIPHILIN 1"/>
    <property type="match status" value="1"/>
</dbReference>
<dbReference type="Pfam" id="PF15695">
    <property type="entry name" value="HERV-K_REC"/>
    <property type="match status" value="1"/>
</dbReference>
<dbReference type="AlphaFoldDB" id="A0AAX6SH53"/>
<dbReference type="InterPro" id="IPR028851">
    <property type="entry name" value="Pphln1"/>
</dbReference>
<sequence length="454" mass="51620">MRSILLLWRRVTDLPLQSRVGRREFWARGRCGVEDTGPLLSASFRKKNSELVADRTNAMWSEERYDYERLPRERVPPRNDPSDGYHRVVNIVPKKPPLLEKKPPLLEKKPPLLEKKPPLLDRPGEGGYSRYYSHVAYREYDQGRSFSHDRRSGPPHRGDASGYRWSRDDHSASRQTDYRDMRDGFRRKSFYSSHYVRDRSPHKRDPPFFRESSVGRKDSPHSRSGSSVSSRSYSPDRSKMYSFHQSQHRKPVRPGACSKRQNEGKPERGKERQVQSLKTSRDTSPSSSSAGPSSKVLDKPNRLTEKEFIEAASMSAAEKLEKSNDSNLPGISEFQAFFGFLQRLCVPTMCNESGSNPLLELQKLAIQLPPGMNKKKKRMGPLPSTTHASGPTWGDIKKLTNQAEQTLQITGTPSTPENLFLATIAHITSNSKATQVKRSLILLSLLVHLPQVSK</sequence>
<feature type="compositionally biased region" description="Basic and acidic residues" evidence="1">
    <location>
        <begin position="195"/>
        <end position="221"/>
    </location>
</feature>